<accession>A0AAJ0MKH4</accession>
<reference evidence="2" key="2">
    <citation type="submission" date="2023-06" db="EMBL/GenBank/DDBJ databases">
        <authorList>
            <consortium name="Lawrence Berkeley National Laboratory"/>
            <person name="Haridas S."/>
            <person name="Hensen N."/>
            <person name="Bonometti L."/>
            <person name="Westerberg I."/>
            <person name="Brannstrom I.O."/>
            <person name="Guillou S."/>
            <person name="Cros-Aarteil S."/>
            <person name="Calhoun S."/>
            <person name="Kuo A."/>
            <person name="Mondo S."/>
            <person name="Pangilinan J."/>
            <person name="Riley R."/>
            <person name="Labutti K."/>
            <person name="Andreopoulos B."/>
            <person name="Lipzen A."/>
            <person name="Chen C."/>
            <person name="Yanf M."/>
            <person name="Daum C."/>
            <person name="Ng V."/>
            <person name="Clum A."/>
            <person name="Steindorff A."/>
            <person name="Ohm R."/>
            <person name="Martin F."/>
            <person name="Silar P."/>
            <person name="Natvig D."/>
            <person name="Lalanne C."/>
            <person name="Gautier V."/>
            <person name="Ament-Velasquez S.L."/>
            <person name="Kruys A."/>
            <person name="Hutchinson M.I."/>
            <person name="Powell A.J."/>
            <person name="Barry K."/>
            <person name="Miller A.N."/>
            <person name="Grigoriev I.V."/>
            <person name="Debuchy R."/>
            <person name="Gladieux P."/>
            <person name="Thoren M.H."/>
            <person name="Johannesson H."/>
        </authorList>
    </citation>
    <scope>NUCLEOTIDE SEQUENCE</scope>
    <source>
        <strain evidence="2">CBS 955.72</strain>
    </source>
</reference>
<evidence type="ECO:0000313" key="3">
    <source>
        <dbReference type="Proteomes" id="UP001275084"/>
    </source>
</evidence>
<reference evidence="2" key="1">
    <citation type="journal article" date="2023" name="Mol. Phylogenet. Evol.">
        <title>Genome-scale phylogeny and comparative genomics of the fungal order Sordariales.</title>
        <authorList>
            <person name="Hensen N."/>
            <person name="Bonometti L."/>
            <person name="Westerberg I."/>
            <person name="Brannstrom I.O."/>
            <person name="Guillou S."/>
            <person name="Cros-Aarteil S."/>
            <person name="Calhoun S."/>
            <person name="Haridas S."/>
            <person name="Kuo A."/>
            <person name="Mondo S."/>
            <person name="Pangilinan J."/>
            <person name="Riley R."/>
            <person name="LaButti K."/>
            <person name="Andreopoulos B."/>
            <person name="Lipzen A."/>
            <person name="Chen C."/>
            <person name="Yan M."/>
            <person name="Daum C."/>
            <person name="Ng V."/>
            <person name="Clum A."/>
            <person name="Steindorff A."/>
            <person name="Ohm R.A."/>
            <person name="Martin F."/>
            <person name="Silar P."/>
            <person name="Natvig D.O."/>
            <person name="Lalanne C."/>
            <person name="Gautier V."/>
            <person name="Ament-Velasquez S.L."/>
            <person name="Kruys A."/>
            <person name="Hutchinson M.I."/>
            <person name="Powell A.J."/>
            <person name="Barry K."/>
            <person name="Miller A.N."/>
            <person name="Grigoriev I.V."/>
            <person name="Debuchy R."/>
            <person name="Gladieux P."/>
            <person name="Hiltunen Thoren M."/>
            <person name="Johannesson H."/>
        </authorList>
    </citation>
    <scope>NUCLEOTIDE SEQUENCE</scope>
    <source>
        <strain evidence="2">CBS 955.72</strain>
    </source>
</reference>
<dbReference type="AlphaFoldDB" id="A0AAJ0MKH4"/>
<dbReference type="PANTHER" id="PTHR39475:SF1">
    <property type="entry name" value="CONIDIATION-SPECIFIC PROTEIN 6"/>
    <property type="match status" value="1"/>
</dbReference>
<dbReference type="Proteomes" id="UP001275084">
    <property type="component" value="Unassembled WGS sequence"/>
</dbReference>
<evidence type="ECO:0000256" key="1">
    <source>
        <dbReference type="SAM" id="MobiDB-lite"/>
    </source>
</evidence>
<feature type="region of interest" description="Disordered" evidence="1">
    <location>
        <begin position="1"/>
        <end position="87"/>
    </location>
</feature>
<name>A0AAJ0MKH4_9PEZI</name>
<organism evidence="2 3">
    <name type="scientific">Lasiosphaeria hispida</name>
    <dbReference type="NCBI Taxonomy" id="260671"/>
    <lineage>
        <taxon>Eukaryota</taxon>
        <taxon>Fungi</taxon>
        <taxon>Dikarya</taxon>
        <taxon>Ascomycota</taxon>
        <taxon>Pezizomycotina</taxon>
        <taxon>Sordariomycetes</taxon>
        <taxon>Sordariomycetidae</taxon>
        <taxon>Sordariales</taxon>
        <taxon>Lasiosphaeriaceae</taxon>
        <taxon>Lasiosphaeria</taxon>
    </lineage>
</organism>
<comment type="caution">
    <text evidence="2">The sequence shown here is derived from an EMBL/GenBank/DDBJ whole genome shotgun (WGS) entry which is preliminary data.</text>
</comment>
<evidence type="ECO:0000313" key="2">
    <source>
        <dbReference type="EMBL" id="KAK3363814.1"/>
    </source>
</evidence>
<proteinExistence type="predicted"/>
<dbReference type="EMBL" id="JAUIQD010000001">
    <property type="protein sequence ID" value="KAK3363814.1"/>
    <property type="molecule type" value="Genomic_DNA"/>
</dbReference>
<protein>
    <submittedName>
        <fullName evidence="2">Uncharacterized protein</fullName>
    </submittedName>
</protein>
<keyword evidence="3" id="KW-1185">Reference proteome</keyword>
<dbReference type="PANTHER" id="PTHR39475">
    <property type="entry name" value="CONIDIATION-SPECIFIC PROTEIN 6"/>
    <property type="match status" value="1"/>
</dbReference>
<feature type="compositionally biased region" description="Polar residues" evidence="1">
    <location>
        <begin position="31"/>
        <end position="49"/>
    </location>
</feature>
<feature type="compositionally biased region" description="Basic and acidic residues" evidence="1">
    <location>
        <begin position="75"/>
        <end position="87"/>
    </location>
</feature>
<sequence>MSSNSNLGNPGAQKPVTRQQHGLRRAKPIPTLQQTPRIRNQLQTASQLQRGRLNPPEDQEVTLQKQDPTLPAKMHGSEPSRGAKIDAKIQAEEQEMLRKKDNKNA</sequence>
<gene>
    <name evidence="2" type="ORF">B0T25DRAFT_562796</name>
</gene>